<dbReference type="AlphaFoldDB" id="A0A9K3Q3X8"/>
<evidence type="ECO:0000259" key="4">
    <source>
        <dbReference type="PROSITE" id="PS50158"/>
    </source>
</evidence>
<evidence type="ECO:0000259" key="5">
    <source>
        <dbReference type="PROSITE" id="PS50164"/>
    </source>
</evidence>
<dbReference type="InterPro" id="IPR001878">
    <property type="entry name" value="Znf_CCHC"/>
</dbReference>
<feature type="compositionally biased region" description="Basic residues" evidence="2">
    <location>
        <begin position="269"/>
        <end position="281"/>
    </location>
</feature>
<feature type="signal peptide" evidence="3">
    <location>
        <begin position="1"/>
        <end position="28"/>
    </location>
</feature>
<feature type="domain" description="CCHC-type" evidence="4">
    <location>
        <begin position="294"/>
        <end position="309"/>
    </location>
</feature>
<feature type="region of interest" description="Disordered" evidence="2">
    <location>
        <begin position="308"/>
        <end position="331"/>
    </location>
</feature>
<dbReference type="Pfam" id="PF00098">
    <property type="entry name" value="zf-CCHC"/>
    <property type="match status" value="1"/>
</dbReference>
<keyword evidence="3" id="KW-0732">Signal</keyword>
<comment type="caution">
    <text evidence="6">The sequence shown here is derived from an EMBL/GenBank/DDBJ whole genome shotgun (WGS) entry which is preliminary data.</text>
</comment>
<reference evidence="6" key="1">
    <citation type="journal article" date="2021" name="Sci. Rep.">
        <title>Diploid genomic architecture of Nitzschia inconspicua, an elite biomass production diatom.</title>
        <authorList>
            <person name="Oliver A."/>
            <person name="Podell S."/>
            <person name="Pinowska A."/>
            <person name="Traller J.C."/>
            <person name="Smith S.R."/>
            <person name="McClure R."/>
            <person name="Beliaev A."/>
            <person name="Bohutskyi P."/>
            <person name="Hill E.A."/>
            <person name="Rabines A."/>
            <person name="Zheng H."/>
            <person name="Allen L.Z."/>
            <person name="Kuo A."/>
            <person name="Grigoriev I.V."/>
            <person name="Allen A.E."/>
            <person name="Hazlebeck D."/>
            <person name="Allen E.E."/>
        </authorList>
    </citation>
    <scope>NUCLEOTIDE SEQUENCE</scope>
    <source>
        <strain evidence="6">Hildebrandi</strain>
    </source>
</reference>
<dbReference type="GO" id="GO:0003676">
    <property type="term" value="F:nucleic acid binding"/>
    <property type="evidence" value="ECO:0007669"/>
    <property type="project" value="InterPro"/>
</dbReference>
<evidence type="ECO:0000313" key="6">
    <source>
        <dbReference type="EMBL" id="KAG7367409.1"/>
    </source>
</evidence>
<keyword evidence="1" id="KW-0863">Zinc-finger</keyword>
<accession>A0A9K3Q3X8</accession>
<dbReference type="SMART" id="SM00343">
    <property type="entry name" value="ZnF_C2HC"/>
    <property type="match status" value="1"/>
</dbReference>
<dbReference type="GO" id="GO:0008270">
    <property type="term" value="F:zinc ion binding"/>
    <property type="evidence" value="ECO:0007669"/>
    <property type="project" value="UniProtKB-KW"/>
</dbReference>
<dbReference type="EMBL" id="JAGRRH010000007">
    <property type="protein sequence ID" value="KAG7367409.1"/>
    <property type="molecule type" value="Genomic_DNA"/>
</dbReference>
<keyword evidence="1" id="KW-0862">Zinc</keyword>
<feature type="chain" id="PRO_5039904846" evidence="3">
    <location>
        <begin position="29"/>
        <end position="331"/>
    </location>
</feature>
<evidence type="ECO:0000256" key="3">
    <source>
        <dbReference type="SAM" id="SignalP"/>
    </source>
</evidence>
<evidence type="ECO:0000256" key="1">
    <source>
        <dbReference type="PROSITE-ProRule" id="PRU00047"/>
    </source>
</evidence>
<feature type="compositionally biased region" description="Basic and acidic residues" evidence="2">
    <location>
        <begin position="282"/>
        <end position="291"/>
    </location>
</feature>
<keyword evidence="1" id="KW-0479">Metal-binding</keyword>
<dbReference type="InterPro" id="IPR000305">
    <property type="entry name" value="GIY-YIG_endonuc"/>
</dbReference>
<evidence type="ECO:0000313" key="7">
    <source>
        <dbReference type="Proteomes" id="UP000693970"/>
    </source>
</evidence>
<sequence>MSQTVLTHMIAFLLLASSCRIGVHPAEAFSSNTCSSSVRPNLHLIRYRGDHQPDDTGAVFTKRKGLFSTKHMGFNAYLRRKQQQQVRQSTLGRILWKWTQFRQFLRRLIHRTTVYVLELENNKYYVGSTTNPKRRFREHFENPRGGSRWTRIYRPISVEAQIRRVPHRFLVGVEAQVTAEYMLKYGINSVRGAYFTHPRNYTLDDISILTGFLGHYGNLDFKMLEKKLQVTLPPPSPAAIRRSVQRQQTSLPLTSNNLLESQLAEVRNAKRQTHKSRRYPKRSSEPSTRKNDVCYNCGQVGHWANECPSRSNYRSSPVTTNSDEMFLDNSI</sequence>
<dbReference type="PROSITE" id="PS50164">
    <property type="entry name" value="GIY_YIG"/>
    <property type="match status" value="1"/>
</dbReference>
<feature type="domain" description="GIY-YIG" evidence="5">
    <location>
        <begin position="110"/>
        <end position="187"/>
    </location>
</feature>
<keyword evidence="7" id="KW-1185">Reference proteome</keyword>
<organism evidence="6 7">
    <name type="scientific">Nitzschia inconspicua</name>
    <dbReference type="NCBI Taxonomy" id="303405"/>
    <lineage>
        <taxon>Eukaryota</taxon>
        <taxon>Sar</taxon>
        <taxon>Stramenopiles</taxon>
        <taxon>Ochrophyta</taxon>
        <taxon>Bacillariophyta</taxon>
        <taxon>Bacillariophyceae</taxon>
        <taxon>Bacillariophycidae</taxon>
        <taxon>Bacillariales</taxon>
        <taxon>Bacillariaceae</taxon>
        <taxon>Nitzschia</taxon>
    </lineage>
</organism>
<dbReference type="Pfam" id="PF01541">
    <property type="entry name" value="GIY-YIG"/>
    <property type="match status" value="1"/>
</dbReference>
<name>A0A9K3Q3X8_9STRA</name>
<dbReference type="OrthoDB" id="48474at2759"/>
<evidence type="ECO:0000256" key="2">
    <source>
        <dbReference type="SAM" id="MobiDB-lite"/>
    </source>
</evidence>
<feature type="region of interest" description="Disordered" evidence="2">
    <location>
        <begin position="267"/>
        <end position="291"/>
    </location>
</feature>
<gene>
    <name evidence="6" type="ORF">IV203_030080</name>
</gene>
<proteinExistence type="predicted"/>
<dbReference type="Proteomes" id="UP000693970">
    <property type="component" value="Unassembled WGS sequence"/>
</dbReference>
<reference evidence="6" key="2">
    <citation type="submission" date="2021-04" db="EMBL/GenBank/DDBJ databases">
        <authorList>
            <person name="Podell S."/>
        </authorList>
    </citation>
    <scope>NUCLEOTIDE SEQUENCE</scope>
    <source>
        <strain evidence="6">Hildebrandi</strain>
    </source>
</reference>
<dbReference type="PROSITE" id="PS50158">
    <property type="entry name" value="ZF_CCHC"/>
    <property type="match status" value="1"/>
</dbReference>
<protein>
    <submittedName>
        <fullName evidence="6">Zinc knuckle domain containing protein</fullName>
    </submittedName>
</protein>